<protein>
    <recommendedName>
        <fullName evidence="2">CAAX prenyl protease 2/Lysostaphin resistance protein A-like domain-containing protein</fullName>
    </recommendedName>
</protein>
<feature type="domain" description="CAAX prenyl protease 2/Lysostaphin resistance protein A-like" evidence="2">
    <location>
        <begin position="89"/>
        <end position="178"/>
    </location>
</feature>
<keyword evidence="1" id="KW-1133">Transmembrane helix</keyword>
<gene>
    <name evidence="3" type="ORF">AJ85_19105</name>
</gene>
<dbReference type="InterPro" id="IPR003675">
    <property type="entry name" value="Rce1/LyrA-like_dom"/>
</dbReference>
<dbReference type="PANTHER" id="PTHR36435:SF1">
    <property type="entry name" value="CAAX AMINO TERMINAL PROTEASE FAMILY PROTEIN"/>
    <property type="match status" value="1"/>
</dbReference>
<accession>A0A4S4JWZ6</accession>
<evidence type="ECO:0000259" key="2">
    <source>
        <dbReference type="Pfam" id="PF02517"/>
    </source>
</evidence>
<dbReference type="InterPro" id="IPR052710">
    <property type="entry name" value="CAAX_protease"/>
</dbReference>
<sequence length="198" mass="22324">MIAQWLIVIILYMYWVYTGRSFIDLFSYDSSYISLNLETILGIGVGVGIVLLFFSLMIRYSKAIRTKIAESLADESIQFLLPSTFGERVLFLLVAVTAGVCEEIIFRGVMLYYFSHFPIEVPIIFIGVISSLLFGIVHLYQGLKGVLLTAYLGAVFFFLFVLTGSLWIPILLHILVDAKFVFLPNKKVLKSGKESLIV</sequence>
<keyword evidence="1" id="KW-0812">Transmembrane</keyword>
<feature type="transmembrane region" description="Helical" evidence="1">
    <location>
        <begin position="152"/>
        <end position="176"/>
    </location>
</feature>
<organism evidence="3 4">
    <name type="scientific">Alkalihalobacillus alcalophilus ATCC 27647 = CGMCC 1.3604</name>
    <dbReference type="NCBI Taxonomy" id="1218173"/>
    <lineage>
        <taxon>Bacteria</taxon>
        <taxon>Bacillati</taxon>
        <taxon>Bacillota</taxon>
        <taxon>Bacilli</taxon>
        <taxon>Bacillales</taxon>
        <taxon>Bacillaceae</taxon>
        <taxon>Alkalihalobacillus</taxon>
    </lineage>
</organism>
<comment type="caution">
    <text evidence="3">The sequence shown here is derived from an EMBL/GenBank/DDBJ whole genome shotgun (WGS) entry which is preliminary data.</text>
</comment>
<proteinExistence type="predicted"/>
<dbReference type="AlphaFoldDB" id="A0A4S4JWZ6"/>
<keyword evidence="1" id="KW-0472">Membrane</keyword>
<evidence type="ECO:0000313" key="3">
    <source>
        <dbReference type="EMBL" id="THG89220.1"/>
    </source>
</evidence>
<dbReference type="GO" id="GO:0080120">
    <property type="term" value="P:CAAX-box protein maturation"/>
    <property type="evidence" value="ECO:0007669"/>
    <property type="project" value="UniProtKB-ARBA"/>
</dbReference>
<name>A0A4S4JWZ6_ALKAL</name>
<feature type="transmembrane region" description="Helical" evidence="1">
    <location>
        <begin position="89"/>
        <end position="115"/>
    </location>
</feature>
<evidence type="ECO:0000313" key="4">
    <source>
        <dbReference type="Proteomes" id="UP000297014"/>
    </source>
</evidence>
<feature type="transmembrane region" description="Helical" evidence="1">
    <location>
        <begin position="35"/>
        <end position="58"/>
    </location>
</feature>
<feature type="transmembrane region" description="Helical" evidence="1">
    <location>
        <begin position="5"/>
        <end position="23"/>
    </location>
</feature>
<dbReference type="EMBL" id="JALP01000255">
    <property type="protein sequence ID" value="THG89220.1"/>
    <property type="molecule type" value="Genomic_DNA"/>
</dbReference>
<evidence type="ECO:0000256" key="1">
    <source>
        <dbReference type="SAM" id="Phobius"/>
    </source>
</evidence>
<feature type="transmembrane region" description="Helical" evidence="1">
    <location>
        <begin position="121"/>
        <end position="140"/>
    </location>
</feature>
<reference evidence="3 4" key="1">
    <citation type="submission" date="2014-01" db="EMBL/GenBank/DDBJ databases">
        <title>Draft genome sequencing of Bacillus alcalophilus CGMCC 1.3604.</title>
        <authorList>
            <person name="Yang J."/>
            <person name="Diao L."/>
            <person name="Yang S."/>
        </authorList>
    </citation>
    <scope>NUCLEOTIDE SEQUENCE [LARGE SCALE GENOMIC DNA]</scope>
    <source>
        <strain evidence="3 4">CGMCC 1.3604</strain>
    </source>
</reference>
<dbReference type="Pfam" id="PF02517">
    <property type="entry name" value="Rce1-like"/>
    <property type="match status" value="1"/>
</dbReference>
<dbReference type="GO" id="GO:0004175">
    <property type="term" value="F:endopeptidase activity"/>
    <property type="evidence" value="ECO:0007669"/>
    <property type="project" value="UniProtKB-ARBA"/>
</dbReference>
<dbReference type="PANTHER" id="PTHR36435">
    <property type="entry name" value="SLR1288 PROTEIN"/>
    <property type="match status" value="1"/>
</dbReference>
<dbReference type="Proteomes" id="UP000297014">
    <property type="component" value="Unassembled WGS sequence"/>
</dbReference>